<evidence type="ECO:0000313" key="2">
    <source>
        <dbReference type="EMBL" id="PCE42481.1"/>
    </source>
</evidence>
<keyword evidence="1" id="KW-0812">Transmembrane</keyword>
<evidence type="ECO:0008006" key="4">
    <source>
        <dbReference type="Google" id="ProtNLM"/>
    </source>
</evidence>
<reference evidence="2 3" key="1">
    <citation type="submission" date="2017-09" db="EMBL/GenBank/DDBJ databases">
        <title>The Catabolism of 3,6-Dichlorosalicylic acid is Initiated by the Cytochrome P450 Monooxygenase DsmABC in Rhizorhabdus dicambivorans Ndbn-20.</title>
        <authorList>
            <person name="Na L."/>
        </authorList>
    </citation>
    <scope>NUCLEOTIDE SEQUENCE [LARGE SCALE GENOMIC DNA]</scope>
    <source>
        <strain evidence="2 3">Ndbn-20m</strain>
    </source>
</reference>
<sequence>MKLYRRFAVQIFWTTLGVVYGLAIMPSQQAPDLGAGDKVNHIAAFLTLAILGRAAYRAHPAWRLALGLSLFGALVELTQAIPVLHRDASIWDWVADSAATLVALSAALALERRSPRRATA</sequence>
<feature type="transmembrane region" description="Helical" evidence="1">
    <location>
        <begin position="39"/>
        <end position="56"/>
    </location>
</feature>
<feature type="transmembrane region" description="Helical" evidence="1">
    <location>
        <begin position="7"/>
        <end position="27"/>
    </location>
</feature>
<dbReference type="EMBL" id="NWUF01000008">
    <property type="protein sequence ID" value="PCE42481.1"/>
    <property type="molecule type" value="Genomic_DNA"/>
</dbReference>
<name>A0A2A4FXN3_9SPHN</name>
<keyword evidence="1" id="KW-0472">Membrane</keyword>
<keyword evidence="1" id="KW-1133">Transmembrane helix</keyword>
<evidence type="ECO:0000256" key="1">
    <source>
        <dbReference type="SAM" id="Phobius"/>
    </source>
</evidence>
<dbReference type="AlphaFoldDB" id="A0A2A4FXN3"/>
<feature type="transmembrane region" description="Helical" evidence="1">
    <location>
        <begin position="63"/>
        <end position="84"/>
    </location>
</feature>
<feature type="transmembrane region" description="Helical" evidence="1">
    <location>
        <begin position="90"/>
        <end position="110"/>
    </location>
</feature>
<keyword evidence="3" id="KW-1185">Reference proteome</keyword>
<dbReference type="Proteomes" id="UP000218934">
    <property type="component" value="Unassembled WGS sequence"/>
</dbReference>
<dbReference type="OrthoDB" id="7429094at2"/>
<accession>A0A2A4FXN3</accession>
<proteinExistence type="predicted"/>
<dbReference type="RefSeq" id="WP_083215852.1">
    <property type="nucleotide sequence ID" value="NZ_CP023449.1"/>
</dbReference>
<evidence type="ECO:0000313" key="3">
    <source>
        <dbReference type="Proteomes" id="UP000218934"/>
    </source>
</evidence>
<organism evidence="2 3">
    <name type="scientific">Rhizorhabdus dicambivorans</name>
    <dbReference type="NCBI Taxonomy" id="1850238"/>
    <lineage>
        <taxon>Bacteria</taxon>
        <taxon>Pseudomonadati</taxon>
        <taxon>Pseudomonadota</taxon>
        <taxon>Alphaproteobacteria</taxon>
        <taxon>Sphingomonadales</taxon>
        <taxon>Sphingomonadaceae</taxon>
        <taxon>Rhizorhabdus</taxon>
    </lineage>
</organism>
<protein>
    <recommendedName>
        <fullName evidence="4">VanZ family protein</fullName>
    </recommendedName>
</protein>
<gene>
    <name evidence="2" type="ORF">COO09_10385</name>
</gene>
<dbReference type="KEGG" id="rdi:CMV14_13395"/>
<comment type="caution">
    <text evidence="2">The sequence shown here is derived from an EMBL/GenBank/DDBJ whole genome shotgun (WGS) entry which is preliminary data.</text>
</comment>